<feature type="transmembrane region" description="Helical" evidence="1">
    <location>
        <begin position="27"/>
        <end position="45"/>
    </location>
</feature>
<feature type="transmembrane region" description="Helical" evidence="1">
    <location>
        <begin position="96"/>
        <end position="118"/>
    </location>
</feature>
<dbReference type="AlphaFoldDB" id="A0A5C6RLI6"/>
<protein>
    <submittedName>
        <fullName evidence="2">DUF4199 domain-containing protein</fullName>
    </submittedName>
</protein>
<evidence type="ECO:0000256" key="1">
    <source>
        <dbReference type="SAM" id="Phobius"/>
    </source>
</evidence>
<dbReference type="InterPro" id="IPR025250">
    <property type="entry name" value="DUF4199"/>
</dbReference>
<dbReference type="Pfam" id="PF13858">
    <property type="entry name" value="DUF4199"/>
    <property type="match status" value="1"/>
</dbReference>
<proteinExistence type="predicted"/>
<feature type="transmembrane region" description="Helical" evidence="1">
    <location>
        <begin position="57"/>
        <end position="75"/>
    </location>
</feature>
<evidence type="ECO:0000313" key="3">
    <source>
        <dbReference type="Proteomes" id="UP000321580"/>
    </source>
</evidence>
<keyword evidence="3" id="KW-1185">Reference proteome</keyword>
<gene>
    <name evidence="2" type="ORF">FRY97_12165</name>
</gene>
<dbReference type="RefSeq" id="WP_147167811.1">
    <property type="nucleotide sequence ID" value="NZ_VOOR01000023.1"/>
</dbReference>
<evidence type="ECO:0000313" key="2">
    <source>
        <dbReference type="EMBL" id="TXB62825.1"/>
    </source>
</evidence>
<keyword evidence="1" id="KW-1133">Transmembrane helix</keyword>
<reference evidence="2 3" key="1">
    <citation type="submission" date="2019-08" db="EMBL/GenBank/DDBJ databases">
        <title>Genome of Phaeodactylibacter luteus.</title>
        <authorList>
            <person name="Bowman J.P."/>
        </authorList>
    </citation>
    <scope>NUCLEOTIDE SEQUENCE [LARGE SCALE GENOMIC DNA]</scope>
    <source>
        <strain evidence="2 3">KCTC 42180</strain>
    </source>
</reference>
<comment type="caution">
    <text evidence="2">The sequence shown here is derived from an EMBL/GenBank/DDBJ whole genome shotgun (WGS) entry which is preliminary data.</text>
</comment>
<dbReference type="OrthoDB" id="1122768at2"/>
<name>A0A5C6RLI6_9BACT</name>
<dbReference type="EMBL" id="VOOR01000023">
    <property type="protein sequence ID" value="TXB62825.1"/>
    <property type="molecule type" value="Genomic_DNA"/>
</dbReference>
<organism evidence="2 3">
    <name type="scientific">Phaeodactylibacter luteus</name>
    <dbReference type="NCBI Taxonomy" id="1564516"/>
    <lineage>
        <taxon>Bacteria</taxon>
        <taxon>Pseudomonadati</taxon>
        <taxon>Bacteroidota</taxon>
        <taxon>Saprospiria</taxon>
        <taxon>Saprospirales</taxon>
        <taxon>Haliscomenobacteraceae</taxon>
        <taxon>Phaeodactylibacter</taxon>
    </lineage>
</organism>
<keyword evidence="1" id="KW-0812">Transmembrane</keyword>
<accession>A0A5C6RLI6</accession>
<sequence>MSTFDNPNENVAPESVSPWPTATRHGLLGGLVLVVISLVIHLTGAVDYSDPQSSSSWVSNLATWTVMIAAMVLAIRQHRDHELGGFITFGRSFYTGFIAALMIAIVSAIWSYVFFAFIEPGLMDTLLEVSRDQMIEQQGMSASDADNAMEMMSFMFSPAAFAVFGGGGALVVGVIFSLIIAPFLKRER</sequence>
<keyword evidence="1" id="KW-0472">Membrane</keyword>
<dbReference type="Proteomes" id="UP000321580">
    <property type="component" value="Unassembled WGS sequence"/>
</dbReference>
<feature type="transmembrane region" description="Helical" evidence="1">
    <location>
        <begin position="159"/>
        <end position="184"/>
    </location>
</feature>